<proteinExistence type="predicted"/>
<accession>A0A397XIX0</accession>
<gene>
    <name evidence="1" type="ORF">BRARA_J00146</name>
</gene>
<dbReference type="AlphaFoldDB" id="A0A397XIX0"/>
<name>A0A397XIX0_BRACM</name>
<evidence type="ECO:0000313" key="2">
    <source>
        <dbReference type="Proteomes" id="UP000264353"/>
    </source>
</evidence>
<sequence length="93" mass="10028">MCKRRIIYQLMATAWLNCSKVSVCFPVKRLSSVSFELKTSTESNSSLGIGVSIPPTSRMAGTTALFTSCNTSTTNLSYLENSTQPNVPLAISS</sequence>
<protein>
    <submittedName>
        <fullName evidence="1">Uncharacterized protein</fullName>
    </submittedName>
</protein>
<dbReference type="EMBL" id="CM010637">
    <property type="protein sequence ID" value="RID40078.1"/>
    <property type="molecule type" value="Genomic_DNA"/>
</dbReference>
<reference evidence="1 2" key="1">
    <citation type="submission" date="2018-06" db="EMBL/GenBank/DDBJ databases">
        <title>WGS assembly of Brassica rapa FPsc.</title>
        <authorList>
            <person name="Bowman J."/>
            <person name="Kohchi T."/>
            <person name="Yamato K."/>
            <person name="Jenkins J."/>
            <person name="Shu S."/>
            <person name="Ishizaki K."/>
            <person name="Yamaoka S."/>
            <person name="Nishihama R."/>
            <person name="Nakamura Y."/>
            <person name="Berger F."/>
            <person name="Adam C."/>
            <person name="Aki S."/>
            <person name="Althoff F."/>
            <person name="Araki T."/>
            <person name="Arteaga-Vazquez M."/>
            <person name="Balasubrmanian S."/>
            <person name="Bauer D."/>
            <person name="Boehm C."/>
            <person name="Briginshaw L."/>
            <person name="Caballero-Perez J."/>
            <person name="Catarino B."/>
            <person name="Chen F."/>
            <person name="Chiyoda S."/>
            <person name="Chovatia M."/>
            <person name="Davies K."/>
            <person name="Delmans M."/>
            <person name="Demura T."/>
            <person name="Dierschke T."/>
            <person name="Dolan L."/>
            <person name="Dorantes-Acosta A."/>
            <person name="Eklund D."/>
            <person name="Florent S."/>
            <person name="Flores-Sandoval E."/>
            <person name="Fujiyama A."/>
            <person name="Fukuzawa H."/>
            <person name="Galik B."/>
            <person name="Grimanelli D."/>
            <person name="Grimwood J."/>
            <person name="Grossniklaus U."/>
            <person name="Hamada T."/>
            <person name="Haseloff J."/>
            <person name="Hetherington A."/>
            <person name="Higo A."/>
            <person name="Hirakawa Y."/>
            <person name="Hundley H."/>
            <person name="Ikeda Y."/>
            <person name="Inoue K."/>
            <person name="Inoue S."/>
            <person name="Ishida S."/>
            <person name="Jia Q."/>
            <person name="Kakita M."/>
            <person name="Kanazawa T."/>
            <person name="Kawai Y."/>
            <person name="Kawashima T."/>
            <person name="Kennedy M."/>
            <person name="Kinose K."/>
            <person name="Kinoshita T."/>
            <person name="Kohara Y."/>
            <person name="Koide E."/>
            <person name="Komatsu K."/>
            <person name="Kopischke S."/>
            <person name="Kubo M."/>
            <person name="Kyozuka J."/>
            <person name="Lagercrantz U."/>
            <person name="Lin S."/>
            <person name="Lindquist E."/>
            <person name="Lipzen A."/>
            <person name="Lu C."/>
            <person name="Luna E."/>
            <person name="Martienssen R."/>
            <person name="Minamino N."/>
            <person name="Mizutani M."/>
            <person name="Mizutani M."/>
            <person name="Mochizuki N."/>
            <person name="Monte I."/>
            <person name="Mosher R."/>
            <person name="Nagasaki H."/>
            <person name="Nakagami H."/>
            <person name="Naramoto S."/>
            <person name="Nishitani K."/>
            <person name="Ohtani M."/>
            <person name="Okamoto T."/>
            <person name="Okumura M."/>
            <person name="Phillips J."/>
            <person name="Pollak B."/>
            <person name="Reinders A."/>
            <person name="Roevekamp M."/>
            <person name="Sano R."/>
            <person name="Sawa S."/>
            <person name="Schmid M."/>
            <person name="Shirakawa M."/>
            <person name="Solano R."/>
            <person name="Spunde A."/>
            <person name="Suetsugu N."/>
            <person name="Sugano S."/>
            <person name="Sugiyama A."/>
            <person name="Sun R."/>
            <person name="Suzuki Y."/>
            <person name="Takenaka M."/>
            <person name="Takezawa D."/>
            <person name="Tomogane H."/>
            <person name="Tsuzuki M."/>
            <person name="Ueda T."/>
            <person name="Umeda M."/>
            <person name="Ward J."/>
            <person name="Watanabe Y."/>
            <person name="Yazaki K."/>
            <person name="Yokoyama R."/>
            <person name="Yoshitake Y."/>
            <person name="Yotsui I."/>
            <person name="Zachgo S."/>
            <person name="Schmutz J."/>
        </authorList>
    </citation>
    <scope>NUCLEOTIDE SEQUENCE [LARGE SCALE GENOMIC DNA]</scope>
    <source>
        <strain evidence="2">cv. B-3</strain>
    </source>
</reference>
<dbReference type="Proteomes" id="UP000264353">
    <property type="component" value="Chromosome A10"/>
</dbReference>
<organism evidence="1 2">
    <name type="scientific">Brassica campestris</name>
    <name type="common">Field mustard</name>
    <dbReference type="NCBI Taxonomy" id="3711"/>
    <lineage>
        <taxon>Eukaryota</taxon>
        <taxon>Viridiplantae</taxon>
        <taxon>Streptophyta</taxon>
        <taxon>Embryophyta</taxon>
        <taxon>Tracheophyta</taxon>
        <taxon>Spermatophyta</taxon>
        <taxon>Magnoliopsida</taxon>
        <taxon>eudicotyledons</taxon>
        <taxon>Gunneridae</taxon>
        <taxon>Pentapetalae</taxon>
        <taxon>rosids</taxon>
        <taxon>malvids</taxon>
        <taxon>Brassicales</taxon>
        <taxon>Brassicaceae</taxon>
        <taxon>Brassiceae</taxon>
        <taxon>Brassica</taxon>
    </lineage>
</organism>
<evidence type="ECO:0000313" key="1">
    <source>
        <dbReference type="EMBL" id="RID40078.1"/>
    </source>
</evidence>